<keyword evidence="5" id="KW-1185">Reference proteome</keyword>
<dbReference type="Pfam" id="PF00956">
    <property type="entry name" value="NAP"/>
    <property type="match status" value="1"/>
</dbReference>
<accession>A0A9N8D521</accession>
<dbReference type="EMBL" id="CAICTM010000002">
    <property type="protein sequence ID" value="CAB9496209.1"/>
    <property type="molecule type" value="Genomic_DNA"/>
</dbReference>
<evidence type="ECO:0000256" key="1">
    <source>
        <dbReference type="ARBA" id="ARBA00009947"/>
    </source>
</evidence>
<comment type="caution">
    <text evidence="4">The sequence shown here is derived from an EMBL/GenBank/DDBJ whole genome shotgun (WGS) entry which is preliminary data.</text>
</comment>
<evidence type="ECO:0000256" key="2">
    <source>
        <dbReference type="RuleBase" id="RU003876"/>
    </source>
</evidence>
<dbReference type="Gene3D" id="1.20.5.1500">
    <property type="match status" value="1"/>
</dbReference>
<dbReference type="InterPro" id="IPR037231">
    <property type="entry name" value="NAP-like_sf"/>
</dbReference>
<dbReference type="GO" id="GO:0005634">
    <property type="term" value="C:nucleus"/>
    <property type="evidence" value="ECO:0007669"/>
    <property type="project" value="InterPro"/>
</dbReference>
<dbReference type="GO" id="GO:0006334">
    <property type="term" value="P:nucleosome assembly"/>
    <property type="evidence" value="ECO:0007669"/>
    <property type="project" value="InterPro"/>
</dbReference>
<protein>
    <submittedName>
        <fullName evidence="4">Nucleosome assembly protein 13</fullName>
    </submittedName>
</protein>
<feature type="region of interest" description="Disordered" evidence="3">
    <location>
        <begin position="1"/>
        <end position="27"/>
    </location>
</feature>
<dbReference type="Proteomes" id="UP001153069">
    <property type="component" value="Unassembled WGS sequence"/>
</dbReference>
<evidence type="ECO:0000256" key="3">
    <source>
        <dbReference type="SAM" id="MobiDB-lite"/>
    </source>
</evidence>
<dbReference type="SUPFAM" id="SSF143113">
    <property type="entry name" value="NAP-like"/>
    <property type="match status" value="1"/>
</dbReference>
<dbReference type="InterPro" id="IPR002164">
    <property type="entry name" value="NAP_family"/>
</dbReference>
<dbReference type="OrthoDB" id="27325at2759"/>
<proteinExistence type="inferred from homology"/>
<name>A0A9N8D521_9STRA</name>
<dbReference type="PANTHER" id="PTHR11875">
    <property type="entry name" value="TESTIS-SPECIFIC Y-ENCODED PROTEIN"/>
    <property type="match status" value="1"/>
</dbReference>
<dbReference type="Gene3D" id="3.30.1120.90">
    <property type="entry name" value="Nucleosome assembly protein"/>
    <property type="match status" value="1"/>
</dbReference>
<organism evidence="4 5">
    <name type="scientific">Seminavis robusta</name>
    <dbReference type="NCBI Taxonomy" id="568900"/>
    <lineage>
        <taxon>Eukaryota</taxon>
        <taxon>Sar</taxon>
        <taxon>Stramenopiles</taxon>
        <taxon>Ochrophyta</taxon>
        <taxon>Bacillariophyta</taxon>
        <taxon>Bacillariophyceae</taxon>
        <taxon>Bacillariophycidae</taxon>
        <taxon>Naviculales</taxon>
        <taxon>Naviculaceae</taxon>
        <taxon>Seminavis</taxon>
    </lineage>
</organism>
<comment type="similarity">
    <text evidence="1 2">Belongs to the nucleosome assembly protein (NAP) family.</text>
</comment>
<sequence>MATSADEVVDNVVSEEEEEEEEGETDEILNGLVEKLQELDSTRESYLEEYLKERAALEAKYQAKYSGLYKERAQIIQGQESCIPHFWVSALSNMETVGSMIAEQDVDCLDCLLDITCKDDADGTGFTLQFFFAKNEYFDNEILTKRYQVPNLMISGDEPILKKVIGCDIQWKEGKCLTEQVVTKKQKGKGKHSGQLRTVTRTEKKDSFFHWFNPPTMPPLEEMNEEVALQLEAAFEQDYDAAQALRTQIIPKAVRWFTGETGQPDLEDAVDDLVAAEPE</sequence>
<dbReference type="AlphaFoldDB" id="A0A9N8D521"/>
<evidence type="ECO:0000313" key="5">
    <source>
        <dbReference type="Proteomes" id="UP001153069"/>
    </source>
</evidence>
<feature type="compositionally biased region" description="Acidic residues" evidence="3">
    <location>
        <begin position="7"/>
        <end position="27"/>
    </location>
</feature>
<evidence type="ECO:0000313" key="4">
    <source>
        <dbReference type="EMBL" id="CAB9496209.1"/>
    </source>
</evidence>
<reference evidence="4" key="1">
    <citation type="submission" date="2020-06" db="EMBL/GenBank/DDBJ databases">
        <authorList>
            <consortium name="Plant Systems Biology data submission"/>
        </authorList>
    </citation>
    <scope>NUCLEOTIDE SEQUENCE</scope>
    <source>
        <strain evidence="4">D6</strain>
    </source>
</reference>
<gene>
    <name evidence="4" type="ORF">SEMRO_2_G001850.1</name>
</gene>